<reference evidence="2 3" key="1">
    <citation type="submission" date="2018-03" db="EMBL/GenBank/DDBJ databases">
        <title>Genomic Encyclopedia of Type Strains, Phase III (KMG-III): the genomes of soil and plant-associated and newly described type strains.</title>
        <authorList>
            <person name="Whitman W."/>
        </authorList>
    </citation>
    <scope>NUCLEOTIDE SEQUENCE [LARGE SCALE GENOMIC DNA]</scope>
    <source>
        <strain evidence="2 3">CGMCC 1.12484</strain>
    </source>
</reference>
<evidence type="ECO:0000256" key="1">
    <source>
        <dbReference type="SAM" id="Phobius"/>
    </source>
</evidence>
<evidence type="ECO:0000313" key="3">
    <source>
        <dbReference type="Proteomes" id="UP000237983"/>
    </source>
</evidence>
<accession>A0A2T0VHB9</accession>
<keyword evidence="1" id="KW-0812">Transmembrane</keyword>
<proteinExistence type="predicted"/>
<sequence length="87" mass="8941">MQRTSARKAGIAGIILAVVGAALFAAATVASAIQYNLDEDVEGSFTGPAPVWVAVWGTGSVAIAFVGLALVAFALTLALVERRRPRT</sequence>
<dbReference type="RefSeq" id="WP_106210466.1">
    <property type="nucleotide sequence ID" value="NZ_PVTL01000002.1"/>
</dbReference>
<organism evidence="2 3">
    <name type="scientific">Glaciihabitans tibetensis</name>
    <dbReference type="NCBI Taxonomy" id="1266600"/>
    <lineage>
        <taxon>Bacteria</taxon>
        <taxon>Bacillati</taxon>
        <taxon>Actinomycetota</taxon>
        <taxon>Actinomycetes</taxon>
        <taxon>Micrococcales</taxon>
        <taxon>Microbacteriaceae</taxon>
        <taxon>Glaciihabitans</taxon>
    </lineage>
</organism>
<name>A0A2T0VHB9_9MICO</name>
<dbReference type="Proteomes" id="UP000237983">
    <property type="component" value="Unassembled WGS sequence"/>
</dbReference>
<evidence type="ECO:0000313" key="2">
    <source>
        <dbReference type="EMBL" id="PRY69575.1"/>
    </source>
</evidence>
<dbReference type="EMBL" id="PVTL01000002">
    <property type="protein sequence ID" value="PRY69575.1"/>
    <property type="molecule type" value="Genomic_DNA"/>
</dbReference>
<dbReference type="AlphaFoldDB" id="A0A2T0VHB9"/>
<keyword evidence="1" id="KW-1133">Transmembrane helix</keyword>
<keyword evidence="1" id="KW-0472">Membrane</keyword>
<comment type="caution">
    <text evidence="2">The sequence shown here is derived from an EMBL/GenBank/DDBJ whole genome shotgun (WGS) entry which is preliminary data.</text>
</comment>
<feature type="transmembrane region" description="Helical" evidence="1">
    <location>
        <begin position="56"/>
        <end position="80"/>
    </location>
</feature>
<gene>
    <name evidence="2" type="ORF">B0I08_102251</name>
</gene>
<protein>
    <submittedName>
        <fullName evidence="2">Uncharacterized protein</fullName>
    </submittedName>
</protein>
<keyword evidence="3" id="KW-1185">Reference proteome</keyword>